<dbReference type="CDD" id="cd00130">
    <property type="entry name" value="PAS"/>
    <property type="match status" value="1"/>
</dbReference>
<dbReference type="Pfam" id="PF07228">
    <property type="entry name" value="SpoIIE"/>
    <property type="match status" value="1"/>
</dbReference>
<dbReference type="SMART" id="SM00065">
    <property type="entry name" value="GAF"/>
    <property type="match status" value="1"/>
</dbReference>
<dbReference type="SUPFAM" id="SSF81606">
    <property type="entry name" value="PP2C-like"/>
    <property type="match status" value="1"/>
</dbReference>
<name>A0ABY4KYE7_THEAE</name>
<dbReference type="SMART" id="SM00331">
    <property type="entry name" value="PP2C_SIG"/>
    <property type="match status" value="1"/>
</dbReference>
<dbReference type="InterPro" id="IPR003018">
    <property type="entry name" value="GAF"/>
</dbReference>
<reference evidence="3 4" key="1">
    <citation type="submission" date="2020-04" db="EMBL/GenBank/DDBJ databases">
        <title>Thermobifida alba genome sequencing and assembly.</title>
        <authorList>
            <person name="Luzics S."/>
            <person name="Horvath B."/>
            <person name="Nagy I."/>
            <person name="Toth A."/>
            <person name="Nagy I."/>
            <person name="Kukolya J."/>
        </authorList>
    </citation>
    <scope>NUCLEOTIDE SEQUENCE [LARGE SCALE GENOMIC DNA]</scope>
    <source>
        <strain evidence="3 4">DSM 43795</strain>
    </source>
</reference>
<feature type="domain" description="PAS" evidence="2">
    <location>
        <begin position="18"/>
        <end position="70"/>
    </location>
</feature>
<gene>
    <name evidence="3" type="ORF">FOF52_03375</name>
</gene>
<dbReference type="Pfam" id="PF13185">
    <property type="entry name" value="GAF_2"/>
    <property type="match status" value="1"/>
</dbReference>
<dbReference type="InterPro" id="IPR000014">
    <property type="entry name" value="PAS"/>
</dbReference>
<evidence type="ECO:0000256" key="1">
    <source>
        <dbReference type="ARBA" id="ARBA00022801"/>
    </source>
</evidence>
<dbReference type="SUPFAM" id="SSF55785">
    <property type="entry name" value="PYP-like sensor domain (PAS domain)"/>
    <property type="match status" value="1"/>
</dbReference>
<sequence length="586" mass="63127">MAHRTEHRRHPNGSAVADPLLLQKALTGLDVGVYVTDEQERIVAVNPHAEELLARSAAFLVGRNAHDLLHRGAGGTPLPRAQCQLMKVFRRGRGSHGGSKWFMRGDGTLLPVVWLVTPYELADGSTGVAVLFHERAAEQSEALGAVESGDHVAALAALADSLSLISATTTVLTSSLEMAEALRRLVRLVLPRLADWAVVDLVDEDGDLQRVAVTHYRDGQHVRVEELEGPLPAVPPDSVMPLSRVLMGAPVTRLSSRDYTDPLDSDMAVVQRRLFEATGMRSAIAAPLRGRGGEVLGVLTLGRSGQRRDFDSTEITLVDDIAHQAGLALDYEQQRRVAEAMQRYLLPQLPRVPGVDLEARYHPAPQSSRVGGDWYDAFVLPDGTLTLVLGDVMGHDLRSAARMAEVRSMLRAFAWDRESSPAEIVSRLDRALATIGIPTMATLVFARLVRTAAGSWTLSWTNAGHPPPLLLTPDGGARFLDHGSDLLVGPDPLTDRHTAGVALEPSSTVVLYTDGLVESATHSIDAGLAALRRHAVDLVRGPLTDLCRGLIERVRPSDNDDDVALLALRVADGRTSTASGEDAGPR</sequence>
<dbReference type="InterPro" id="IPR001932">
    <property type="entry name" value="PPM-type_phosphatase-like_dom"/>
</dbReference>
<keyword evidence="4" id="KW-1185">Reference proteome</keyword>
<dbReference type="InterPro" id="IPR029016">
    <property type="entry name" value="GAF-like_dom_sf"/>
</dbReference>
<keyword evidence="1" id="KW-0378">Hydrolase</keyword>
<evidence type="ECO:0000313" key="4">
    <source>
        <dbReference type="Proteomes" id="UP000832041"/>
    </source>
</evidence>
<dbReference type="Gene3D" id="3.60.40.10">
    <property type="entry name" value="PPM-type phosphatase domain"/>
    <property type="match status" value="1"/>
</dbReference>
<dbReference type="PANTHER" id="PTHR43156">
    <property type="entry name" value="STAGE II SPORULATION PROTEIN E-RELATED"/>
    <property type="match status" value="1"/>
</dbReference>
<dbReference type="InterPro" id="IPR052016">
    <property type="entry name" value="Bact_Sigma-Reg"/>
</dbReference>
<dbReference type="Gene3D" id="3.30.450.40">
    <property type="match status" value="1"/>
</dbReference>
<evidence type="ECO:0000313" key="3">
    <source>
        <dbReference type="EMBL" id="UPT20124.1"/>
    </source>
</evidence>
<dbReference type="InterPro" id="IPR036457">
    <property type="entry name" value="PPM-type-like_dom_sf"/>
</dbReference>
<dbReference type="Pfam" id="PF13426">
    <property type="entry name" value="PAS_9"/>
    <property type="match status" value="1"/>
</dbReference>
<dbReference type="InterPro" id="IPR035965">
    <property type="entry name" value="PAS-like_dom_sf"/>
</dbReference>
<dbReference type="Proteomes" id="UP000832041">
    <property type="component" value="Chromosome"/>
</dbReference>
<dbReference type="EMBL" id="CP051627">
    <property type="protein sequence ID" value="UPT20124.1"/>
    <property type="molecule type" value="Genomic_DNA"/>
</dbReference>
<dbReference type="PROSITE" id="PS50112">
    <property type="entry name" value="PAS"/>
    <property type="match status" value="1"/>
</dbReference>
<proteinExistence type="predicted"/>
<evidence type="ECO:0000259" key="2">
    <source>
        <dbReference type="PROSITE" id="PS50112"/>
    </source>
</evidence>
<organism evidence="3 4">
    <name type="scientific">Thermobifida alba</name>
    <name type="common">Thermomonospora alba</name>
    <dbReference type="NCBI Taxonomy" id="53522"/>
    <lineage>
        <taxon>Bacteria</taxon>
        <taxon>Bacillati</taxon>
        <taxon>Actinomycetota</taxon>
        <taxon>Actinomycetes</taxon>
        <taxon>Streptosporangiales</taxon>
        <taxon>Nocardiopsidaceae</taxon>
        <taxon>Thermobifida</taxon>
    </lineage>
</organism>
<accession>A0ABY4KYE7</accession>
<dbReference type="PANTHER" id="PTHR43156:SF2">
    <property type="entry name" value="STAGE II SPORULATION PROTEIN E"/>
    <property type="match status" value="1"/>
</dbReference>
<dbReference type="Gene3D" id="3.30.450.20">
    <property type="entry name" value="PAS domain"/>
    <property type="match status" value="1"/>
</dbReference>
<dbReference type="SUPFAM" id="SSF55781">
    <property type="entry name" value="GAF domain-like"/>
    <property type="match status" value="1"/>
</dbReference>
<protein>
    <submittedName>
        <fullName evidence="3">SpoIIE family protein phosphatase</fullName>
    </submittedName>
</protein>
<dbReference type="SMART" id="SM00091">
    <property type="entry name" value="PAS"/>
    <property type="match status" value="1"/>
</dbReference>